<keyword evidence="1" id="KW-0479">Metal-binding</keyword>
<reference evidence="4 5" key="1">
    <citation type="journal article" date="2011" name="Stand. Genomic Sci.">
        <title>Complete genome sequence of Weeksella virosa type strain (9751).</title>
        <authorList>
            <person name="Lang E."/>
            <person name="Teshima H."/>
            <person name="Lucas S."/>
            <person name="Lapidus A."/>
            <person name="Hammon N."/>
            <person name="Deshpande S."/>
            <person name="Nolan M."/>
            <person name="Cheng J.F."/>
            <person name="Pitluck S."/>
            <person name="Liolios K."/>
            <person name="Pagani I."/>
            <person name="Mikhailova N."/>
            <person name="Ivanova N."/>
            <person name="Mavromatis K."/>
            <person name="Pati A."/>
            <person name="Tapia R."/>
            <person name="Han C."/>
            <person name="Goodwin L."/>
            <person name="Chen A."/>
            <person name="Palaniappan K."/>
            <person name="Land M."/>
            <person name="Hauser L."/>
            <person name="Chang Y.J."/>
            <person name="Jeffries C.D."/>
            <person name="Brambilla E.M."/>
            <person name="Kopitz M."/>
            <person name="Rohde M."/>
            <person name="Goker M."/>
            <person name="Tindall B.J."/>
            <person name="Detter J.C."/>
            <person name="Woyke T."/>
            <person name="Bristow J."/>
            <person name="Eisen J.A."/>
            <person name="Markowitz V."/>
            <person name="Hugenholtz P."/>
            <person name="Klenk H.P."/>
            <person name="Kyrpides N.C."/>
        </authorList>
    </citation>
    <scope>NUCLEOTIDE SEQUENCE [LARGE SCALE GENOMIC DNA]</scope>
    <source>
        <strain evidence="5">ATCC 43766 / DSM 16922 / JCM 21250 / NBRC 16016 / NCTC 11634 / CL345/78</strain>
    </source>
</reference>
<sequence length="357" mass="39685">MNEHPTKIKIAISIGDYNGIGPEVILKSLAEKEITDFFTPIIFASTKLLNFHKDILKLDRIYLQGIPHASKAVEGKINVVNLWKNPIETHFGQSTKEAGEYAYQSLKAAAEAVLEGHADVLVTAPINKDNIQSEIFQFPGHTEYLGKVWGGSPLMFMVSDDIKVGLVTQHVPLQEVVHNITPKSVEEKIKQIQNSLIRDFGIEKPKIAVLGLNPHAGDNGLLGKEEQEILLPIIDKKREQGHIVLGPYPADSFFTPHNLHAFDAVLAMYHDQGLTPFKTIAFEEGVNFTAGLPFVRTSPDHGVAYDIAGKGIANQASFREALFMAVEIYRKRNEYEVLTKNVLKPMKIKVEKGDESE</sequence>
<protein>
    <submittedName>
        <fullName evidence="4">4-hydroxythreonine-4-phosphate dehydrogenase</fullName>
        <ecNumber evidence="4">1.1.1.262</ecNumber>
    </submittedName>
</protein>
<dbReference type="Proteomes" id="UP000008641">
    <property type="component" value="Chromosome"/>
</dbReference>
<dbReference type="EC" id="1.1.1.262" evidence="4"/>
<dbReference type="Pfam" id="PF04166">
    <property type="entry name" value="PdxA"/>
    <property type="match status" value="1"/>
</dbReference>
<evidence type="ECO:0000256" key="2">
    <source>
        <dbReference type="ARBA" id="ARBA00023002"/>
    </source>
</evidence>
<dbReference type="PANTHER" id="PTHR30004:SF6">
    <property type="entry name" value="D-THREONATE 4-PHOSPHATE DEHYDROGENASE"/>
    <property type="match status" value="1"/>
</dbReference>
<proteinExistence type="predicted"/>
<dbReference type="HOGENOM" id="CLU_040168_4_0_10"/>
<organism evidence="4 5">
    <name type="scientific">Weeksella virosa (strain ATCC 43766 / DSM 16922 / JCM 21250 / CCUG 30538 / CDC 9751 / IAM 14551 / NBRC 16016 / NCTC 11634 / CL345/78)</name>
    <dbReference type="NCBI Taxonomy" id="865938"/>
    <lineage>
        <taxon>Bacteria</taxon>
        <taxon>Pseudomonadati</taxon>
        <taxon>Bacteroidota</taxon>
        <taxon>Flavobacteriia</taxon>
        <taxon>Flavobacteriales</taxon>
        <taxon>Weeksellaceae</taxon>
        <taxon>Weeksella</taxon>
    </lineage>
</organism>
<accession>F0NYL8</accession>
<dbReference type="InterPro" id="IPR005255">
    <property type="entry name" value="PdxA_fam"/>
</dbReference>
<dbReference type="GO" id="GO:0050570">
    <property type="term" value="F:4-hydroxythreonine-4-phosphate dehydrogenase activity"/>
    <property type="evidence" value="ECO:0007669"/>
    <property type="project" value="UniProtKB-EC"/>
</dbReference>
<dbReference type="RefSeq" id="WP_013598538.1">
    <property type="nucleotide sequence ID" value="NC_015144.1"/>
</dbReference>
<dbReference type="STRING" id="865938.Weevi_1448"/>
<dbReference type="KEGG" id="wvi:Weevi_1448"/>
<name>F0NYL8_WEEVC</name>
<dbReference type="GO" id="GO:0051287">
    <property type="term" value="F:NAD binding"/>
    <property type="evidence" value="ECO:0007669"/>
    <property type="project" value="InterPro"/>
</dbReference>
<dbReference type="EMBL" id="CP002455">
    <property type="protein sequence ID" value="ADX68149.1"/>
    <property type="molecule type" value="Genomic_DNA"/>
</dbReference>
<dbReference type="NCBIfam" id="TIGR00557">
    <property type="entry name" value="pdxA"/>
    <property type="match status" value="1"/>
</dbReference>
<dbReference type="GO" id="GO:0046872">
    <property type="term" value="F:metal ion binding"/>
    <property type="evidence" value="ECO:0007669"/>
    <property type="project" value="UniProtKB-KW"/>
</dbReference>
<evidence type="ECO:0000313" key="5">
    <source>
        <dbReference type="Proteomes" id="UP000008641"/>
    </source>
</evidence>
<keyword evidence="3" id="KW-0520">NAD</keyword>
<dbReference type="SUPFAM" id="SSF53659">
    <property type="entry name" value="Isocitrate/Isopropylmalate dehydrogenase-like"/>
    <property type="match status" value="1"/>
</dbReference>
<dbReference type="PANTHER" id="PTHR30004">
    <property type="entry name" value="4-HYDROXYTHREONINE-4-PHOSPHATE DEHYDROGENASE"/>
    <property type="match status" value="1"/>
</dbReference>
<dbReference type="OrthoDB" id="9801783at2"/>
<dbReference type="AlphaFoldDB" id="F0NYL8"/>
<keyword evidence="5" id="KW-1185">Reference proteome</keyword>
<evidence type="ECO:0000256" key="1">
    <source>
        <dbReference type="ARBA" id="ARBA00022723"/>
    </source>
</evidence>
<gene>
    <name evidence="4" type="ordered locus">Weevi_1448</name>
</gene>
<evidence type="ECO:0000256" key="3">
    <source>
        <dbReference type="ARBA" id="ARBA00023027"/>
    </source>
</evidence>
<dbReference type="eggNOG" id="COG1995">
    <property type="taxonomic scope" value="Bacteria"/>
</dbReference>
<keyword evidence="2 4" id="KW-0560">Oxidoreductase</keyword>
<dbReference type="Gene3D" id="3.40.718.10">
    <property type="entry name" value="Isopropylmalate Dehydrogenase"/>
    <property type="match status" value="1"/>
</dbReference>
<reference evidence="5" key="2">
    <citation type="journal article" date="2011" name="Stand. Genomic Sci.">
        <title>Complete genome sequence of Weeksella virosa type strain (9751T).</title>
        <authorList>
            <person name="Lang E."/>
            <person name="Teshima H."/>
            <person name="Lucas S."/>
            <person name="Lapidus A."/>
            <person name="Hammon N."/>
            <person name="Deshpande S."/>
            <person name="Nolan M."/>
            <person name="Cheng J."/>
            <person name="Pitluck S."/>
            <person name="Liolios K."/>
            <person name="Pagani I."/>
            <person name="Mikhailova N."/>
            <person name="Ivanova N."/>
            <person name="Mavromatis K."/>
            <person name="Pati A."/>
            <person name="Tapia R."/>
            <person name="Han C."/>
            <person name="Goodwin L."/>
            <person name="Chen A."/>
            <person name="Palaniappan K."/>
            <person name="Land M."/>
            <person name="Hauser L."/>
            <person name="Chang Y."/>
            <person name="Jeffries C."/>
            <person name="Brambilla E."/>
            <person name="Kopitz M."/>
            <person name="Rohde M."/>
            <person name="Goker M."/>
            <person name="Tindall B."/>
            <person name="Detter J."/>
            <person name="Woyke T."/>
            <person name="Bristow J."/>
            <person name="Eisen J."/>
            <person name="Markowitz V."/>
            <person name="Hugenholtz P."/>
            <person name="Klenk H."/>
            <person name="Kyrpides N."/>
        </authorList>
    </citation>
    <scope>NUCLEOTIDE SEQUENCE [LARGE SCALE GENOMIC DNA]</scope>
    <source>
        <strain evidence="5">ATCC 43766 / DSM 16922 / JCM 21250 / NBRC 16016 / NCTC 11634 / CL345/78</strain>
    </source>
</reference>
<evidence type="ECO:0000313" key="4">
    <source>
        <dbReference type="EMBL" id="ADX68149.1"/>
    </source>
</evidence>